<reference evidence="2 3" key="1">
    <citation type="journal article" date="2024" name="Science">
        <title>Giant polyketide synthase enzymes in the biosynthesis of giant marine polyether toxins.</title>
        <authorList>
            <person name="Fallon T.R."/>
            <person name="Shende V.V."/>
            <person name="Wierzbicki I.H."/>
            <person name="Pendleton A.L."/>
            <person name="Watervoot N.F."/>
            <person name="Auber R.P."/>
            <person name="Gonzalez D.J."/>
            <person name="Wisecaver J.H."/>
            <person name="Moore B.S."/>
        </authorList>
    </citation>
    <scope>NUCLEOTIDE SEQUENCE [LARGE SCALE GENOMIC DNA]</scope>
    <source>
        <strain evidence="2 3">12B1</strain>
    </source>
</reference>
<name>A0AB34J2T3_PRYPA</name>
<dbReference type="EMBL" id="JBGBPQ010000013">
    <property type="protein sequence ID" value="KAL1511963.1"/>
    <property type="molecule type" value="Genomic_DNA"/>
</dbReference>
<feature type="region of interest" description="Disordered" evidence="1">
    <location>
        <begin position="1"/>
        <end position="20"/>
    </location>
</feature>
<evidence type="ECO:0000313" key="3">
    <source>
        <dbReference type="Proteomes" id="UP001515480"/>
    </source>
</evidence>
<accession>A0AB34J2T3</accession>
<dbReference type="Proteomes" id="UP001515480">
    <property type="component" value="Unassembled WGS sequence"/>
</dbReference>
<organism evidence="2 3">
    <name type="scientific">Prymnesium parvum</name>
    <name type="common">Toxic golden alga</name>
    <dbReference type="NCBI Taxonomy" id="97485"/>
    <lineage>
        <taxon>Eukaryota</taxon>
        <taxon>Haptista</taxon>
        <taxon>Haptophyta</taxon>
        <taxon>Prymnesiophyceae</taxon>
        <taxon>Prymnesiales</taxon>
        <taxon>Prymnesiaceae</taxon>
        <taxon>Prymnesium</taxon>
    </lineage>
</organism>
<evidence type="ECO:0000256" key="1">
    <source>
        <dbReference type="SAM" id="MobiDB-lite"/>
    </source>
</evidence>
<sequence length="657" mass="73353">MAGGRGPVRQPLSADLDAPGVAPSVVRSRSERGELILFATNRRMRGWTYNFVLQLRSRGYENWIALADGNATCAELHGGWSPMVERHASLPLACVWSSYPPSHPGWANWGAADDLLSIYQLWSTRWWAVVQLLRQGTNVLSLDVDAAFFSDVFERLRSPQLAQQDVVITKNTDASQSLNCGFVYFNLRPAARDEAPLAECGAQTAEPAAPAALWLAEMVWARILLFLQVETRELRRPPRREVLWEQDVWNDVVKSAEVRRHVFPWAAGYGRTSDLWERLGYHAGVLGGALHKEKWVGWREESSRGRFPAAPPPELNGAAFWRRDVRRPLRWIPLCPWRLAARAGRLMVAPTWLASLGADPDTSWGLLAAPPPYAYLHLTNHWHCFPLPCWSKASRLFWLRAVGAWDERLDDLALTPHGAPFGVSSRVLSLPPAASAALLALVPRGLADDRPAARRAFRRLHSLVHNLVSVAALLGRTPALPEVPCAFVQRIQPRHNPNLPRSRFGIAHPAFVVVGATTPTCYMAPAQYRHGPQCNHDRVMHPFDLQRFARSVDPRRNLSIRVREERPGLWPQTAEALLSHLAVLCKRAAVLSYAPILSVEGLLPPGEFLVDVPGRSSDAYLLPREKAQEHEVFAPFAAKLLDAVFSDAHLSLPLDLH</sequence>
<evidence type="ECO:0000313" key="2">
    <source>
        <dbReference type="EMBL" id="KAL1511963.1"/>
    </source>
</evidence>
<evidence type="ECO:0008006" key="4">
    <source>
        <dbReference type="Google" id="ProtNLM"/>
    </source>
</evidence>
<keyword evidence="3" id="KW-1185">Reference proteome</keyword>
<comment type="caution">
    <text evidence="2">The sequence shown here is derived from an EMBL/GenBank/DDBJ whole genome shotgun (WGS) entry which is preliminary data.</text>
</comment>
<gene>
    <name evidence="2" type="ORF">AB1Y20_005243</name>
</gene>
<dbReference type="AlphaFoldDB" id="A0AB34J2T3"/>
<proteinExistence type="predicted"/>
<protein>
    <recommendedName>
        <fullName evidence="4">Nucleotide-diphospho-sugar transferase domain-containing protein</fullName>
    </recommendedName>
</protein>